<name>A0ABU5V550_9GAMM</name>
<organism evidence="1 2">
    <name type="scientific">Stenotrophomonas capsici</name>
    <dbReference type="NCBI Taxonomy" id="3110230"/>
    <lineage>
        <taxon>Bacteria</taxon>
        <taxon>Pseudomonadati</taxon>
        <taxon>Pseudomonadota</taxon>
        <taxon>Gammaproteobacteria</taxon>
        <taxon>Lysobacterales</taxon>
        <taxon>Lysobacteraceae</taxon>
        <taxon>Stenotrophomonas</taxon>
    </lineage>
</organism>
<sequence length="58" mass="6427">MRLHAAYKAHGSGPEFWQTYQALMFTVSDRTGDPRIKVANEMARLAAGMGVTQKALFV</sequence>
<accession>A0ABU5V550</accession>
<protein>
    <submittedName>
        <fullName evidence="1">Uncharacterized protein</fullName>
    </submittedName>
</protein>
<dbReference type="EMBL" id="JAYFUH010000248">
    <property type="protein sequence ID" value="MEA5668479.1"/>
    <property type="molecule type" value="Genomic_DNA"/>
</dbReference>
<comment type="caution">
    <text evidence="1">The sequence shown here is derived from an EMBL/GenBank/DDBJ whole genome shotgun (WGS) entry which is preliminary data.</text>
</comment>
<dbReference type="Proteomes" id="UP001301653">
    <property type="component" value="Unassembled WGS sequence"/>
</dbReference>
<evidence type="ECO:0000313" key="2">
    <source>
        <dbReference type="Proteomes" id="UP001301653"/>
    </source>
</evidence>
<evidence type="ECO:0000313" key="1">
    <source>
        <dbReference type="EMBL" id="MEA5668479.1"/>
    </source>
</evidence>
<gene>
    <name evidence="1" type="ORF">VA603_13100</name>
</gene>
<dbReference type="RefSeq" id="WP_323439112.1">
    <property type="nucleotide sequence ID" value="NZ_JAYFUH010000248.1"/>
</dbReference>
<proteinExistence type="predicted"/>
<reference evidence="1 2" key="1">
    <citation type="submission" date="2023-12" db="EMBL/GenBank/DDBJ databases">
        <title>Stenotrophomonas guangdongensis sp. nov., isolated from wilted pepper plants (Capsicum annuum).</title>
        <authorList>
            <person name="Qiu M."/>
            <person name="Li Y."/>
            <person name="Liu Q."/>
            <person name="Zhang X."/>
            <person name="Huang Y."/>
            <person name="Guo R."/>
            <person name="Hu M."/>
            <person name="Zhou J."/>
            <person name="Zhou X."/>
        </authorList>
    </citation>
    <scope>NUCLEOTIDE SEQUENCE [LARGE SCALE GENOMIC DNA]</scope>
    <source>
        <strain evidence="1 2">MH1</strain>
    </source>
</reference>
<keyword evidence="2" id="KW-1185">Reference proteome</keyword>